<dbReference type="OrthoDB" id="368507at2759"/>
<accession>A0A8B7BHC4</accession>
<protein>
    <submittedName>
        <fullName evidence="2">Proteasome assembly chaperone 4</fullName>
    </submittedName>
</protein>
<dbReference type="AlphaFoldDB" id="A0A8B7BHC4"/>
<dbReference type="Pfam" id="PF16093">
    <property type="entry name" value="PAC4"/>
    <property type="match status" value="1"/>
</dbReference>
<evidence type="ECO:0000313" key="2">
    <source>
        <dbReference type="RefSeq" id="XP_008776705.2"/>
    </source>
</evidence>
<dbReference type="KEGG" id="pda:103696769"/>
<dbReference type="InterPro" id="IPR032157">
    <property type="entry name" value="PAC4"/>
</dbReference>
<dbReference type="GeneID" id="103696769"/>
<sequence>MASGELNLDFSAQHISTDAHCNGKGKILEDQAIDSDVQITCFTEDLHDVTLHFQIIKLAKQIYVWIGCNTARFGHLYAAAATRPNNAVSVTSLIGGSSDNAGSSIARRLGLKTGLSIVLACNIPKDSPMVEATAERKLVEKLRNLGYIKATPEGMRVTLAES</sequence>
<dbReference type="PANTHER" id="PTHR33559">
    <property type="entry name" value="PROTEASOME ASSEMBLY CHAPERONE 4"/>
    <property type="match status" value="1"/>
</dbReference>
<dbReference type="GO" id="GO:0043248">
    <property type="term" value="P:proteasome assembly"/>
    <property type="evidence" value="ECO:0007669"/>
    <property type="project" value="InterPro"/>
</dbReference>
<keyword evidence="2" id="KW-0647">Proteasome</keyword>
<dbReference type="PANTHER" id="PTHR33559:SF1">
    <property type="entry name" value="PROTEASOME ASSEMBLY CHAPERONE 4"/>
    <property type="match status" value="1"/>
</dbReference>
<name>A0A8B7BHC4_PHODC</name>
<evidence type="ECO:0000313" key="1">
    <source>
        <dbReference type="Proteomes" id="UP000228380"/>
    </source>
</evidence>
<reference evidence="2" key="2">
    <citation type="submission" date="2025-08" db="UniProtKB">
        <authorList>
            <consortium name="RefSeq"/>
        </authorList>
    </citation>
    <scope>IDENTIFICATION</scope>
    <source>
        <tissue evidence="2">Young leaves</tissue>
    </source>
</reference>
<keyword evidence="1" id="KW-1185">Reference proteome</keyword>
<organism evidence="1 2">
    <name type="scientific">Phoenix dactylifera</name>
    <name type="common">Date palm</name>
    <dbReference type="NCBI Taxonomy" id="42345"/>
    <lineage>
        <taxon>Eukaryota</taxon>
        <taxon>Viridiplantae</taxon>
        <taxon>Streptophyta</taxon>
        <taxon>Embryophyta</taxon>
        <taxon>Tracheophyta</taxon>
        <taxon>Spermatophyta</taxon>
        <taxon>Magnoliopsida</taxon>
        <taxon>Liliopsida</taxon>
        <taxon>Arecaceae</taxon>
        <taxon>Coryphoideae</taxon>
        <taxon>Phoeniceae</taxon>
        <taxon>Phoenix</taxon>
    </lineage>
</organism>
<reference evidence="1" key="1">
    <citation type="journal article" date="2019" name="Nat. Commun.">
        <title>Genome-wide association mapping of date palm fruit traits.</title>
        <authorList>
            <person name="Hazzouri K.M."/>
            <person name="Gros-Balthazard M."/>
            <person name="Flowers J.M."/>
            <person name="Copetti D."/>
            <person name="Lemansour A."/>
            <person name="Lebrun M."/>
            <person name="Masmoudi K."/>
            <person name="Ferrand S."/>
            <person name="Dhar M.I."/>
            <person name="Fresquez Z.A."/>
            <person name="Rosas U."/>
            <person name="Zhang J."/>
            <person name="Talag J."/>
            <person name="Lee S."/>
            <person name="Kudrna D."/>
            <person name="Powell R.F."/>
            <person name="Leitch I.J."/>
            <person name="Krueger R.R."/>
            <person name="Wing R.A."/>
            <person name="Amiri K.M.A."/>
            <person name="Purugganan M.D."/>
        </authorList>
    </citation>
    <scope>NUCLEOTIDE SEQUENCE [LARGE SCALE GENOMIC DNA]</scope>
    <source>
        <strain evidence="1">cv. Khalas</strain>
    </source>
</reference>
<dbReference type="RefSeq" id="XP_008776705.2">
    <property type="nucleotide sequence ID" value="XM_008778483.4"/>
</dbReference>
<dbReference type="Proteomes" id="UP000228380">
    <property type="component" value="Chromosome 10"/>
</dbReference>
<dbReference type="GO" id="GO:0000502">
    <property type="term" value="C:proteasome complex"/>
    <property type="evidence" value="ECO:0007669"/>
    <property type="project" value="UniProtKB-KW"/>
</dbReference>
<proteinExistence type="predicted"/>
<gene>
    <name evidence="2" type="primary">LOC103696769</name>
</gene>